<dbReference type="Gene3D" id="1.10.3790.10">
    <property type="entry name" value="NinB"/>
    <property type="match status" value="1"/>
</dbReference>
<evidence type="ECO:0000313" key="1">
    <source>
        <dbReference type="EMBL" id="DAD85079.1"/>
    </source>
</evidence>
<name>A0A8S5MSN8_9CAUD</name>
<reference evidence="1" key="1">
    <citation type="journal article" date="2021" name="Proc. Natl. Acad. Sci. U.S.A.">
        <title>A Catalog of Tens of Thousands of Viruses from Human Metagenomes Reveals Hidden Associations with Chronic Diseases.</title>
        <authorList>
            <person name="Tisza M.J."/>
            <person name="Buck C.B."/>
        </authorList>
    </citation>
    <scope>NUCLEOTIDE SEQUENCE</scope>
    <source>
        <strain evidence="1">CtbWL16</strain>
    </source>
</reference>
<proteinExistence type="predicted"/>
<protein>
    <submittedName>
        <fullName evidence="1">NinB protein</fullName>
    </submittedName>
</protein>
<dbReference type="EMBL" id="BK014973">
    <property type="protein sequence ID" value="DAD85079.1"/>
    <property type="molecule type" value="Genomic_DNA"/>
</dbReference>
<organism evidence="1">
    <name type="scientific">Myoviridae sp. ctbWL16</name>
    <dbReference type="NCBI Taxonomy" id="2826668"/>
    <lineage>
        <taxon>Viruses</taxon>
        <taxon>Duplodnaviria</taxon>
        <taxon>Heunggongvirae</taxon>
        <taxon>Uroviricota</taxon>
        <taxon>Caudoviricetes</taxon>
    </lineage>
</organism>
<accession>A0A8S5MSN8</accession>
<sequence>MQEWCFKVDGFMSLLPRILAAVNGLDKGKQYMLTIKQKTNRRSKDANAYCWVLLDKLAVELSKNGPAKSPEEIYRETIPLVGGNSKIVPVREDAIEAWKEIWSAGRTGWICEDMGPCANIPGYHNIRCFYGSSVYDTKQMARLIDLIVQECRQLDIETAAPQEIERMMQEWR</sequence>
<dbReference type="InterPro" id="IPR036619">
    <property type="entry name" value="NinB_sf"/>
</dbReference>